<evidence type="ECO:0000256" key="13">
    <source>
        <dbReference type="SAM" id="MobiDB-lite"/>
    </source>
</evidence>
<dbReference type="FunFam" id="3.30.1370.10:FF:000014">
    <property type="entry name" value="KRR1 small subunit processome component"/>
    <property type="match status" value="1"/>
</dbReference>
<feature type="region of interest" description="Disordered" evidence="13">
    <location>
        <begin position="241"/>
        <end position="263"/>
    </location>
</feature>
<evidence type="ECO:0000256" key="10">
    <source>
        <dbReference type="ARBA" id="ARBA00024689"/>
    </source>
</evidence>
<feature type="compositionally biased region" description="Basic residues" evidence="13">
    <location>
        <begin position="241"/>
        <end position="252"/>
    </location>
</feature>
<evidence type="ECO:0000256" key="2">
    <source>
        <dbReference type="ARBA" id="ARBA00009344"/>
    </source>
</evidence>
<dbReference type="InterPro" id="IPR024166">
    <property type="entry name" value="rRNA_assembly_KRR1"/>
</dbReference>
<dbReference type="VEuPathDB" id="VectorBase:ACHR001716"/>
<evidence type="ECO:0000256" key="6">
    <source>
        <dbReference type="ARBA" id="ARBA00022884"/>
    </source>
</evidence>
<dbReference type="CDD" id="cd22394">
    <property type="entry name" value="KH-I_KRR1_rpt2"/>
    <property type="match status" value="1"/>
</dbReference>
<dbReference type="STRING" id="43041.A0A182JT84"/>
<dbReference type="GO" id="GO:0032040">
    <property type="term" value="C:small-subunit processome"/>
    <property type="evidence" value="ECO:0007669"/>
    <property type="project" value="TreeGrafter"/>
</dbReference>
<dbReference type="AlphaFoldDB" id="A0A182JT84"/>
<keyword evidence="4 12" id="KW-0690">Ribosome biogenesis</keyword>
<keyword evidence="9 12" id="KW-0687">Ribonucleoprotein</keyword>
<evidence type="ECO:0000256" key="8">
    <source>
        <dbReference type="ARBA" id="ARBA00023242"/>
    </source>
</evidence>
<comment type="subcellular location">
    <subcellularLocation>
        <location evidence="1 12">Nucleus</location>
        <location evidence="1 12">Nucleolus</location>
    </subcellularLocation>
</comment>
<feature type="compositionally biased region" description="Basic residues" evidence="13">
    <location>
        <begin position="334"/>
        <end position="348"/>
    </location>
</feature>
<evidence type="ECO:0000256" key="1">
    <source>
        <dbReference type="ARBA" id="ARBA00004604"/>
    </source>
</evidence>
<evidence type="ECO:0000256" key="3">
    <source>
        <dbReference type="ARBA" id="ARBA00022473"/>
    </source>
</evidence>
<dbReference type="InterPro" id="IPR048549">
    <property type="entry name" value="KRR1-like_KH2_euk"/>
</dbReference>
<evidence type="ECO:0000259" key="15">
    <source>
        <dbReference type="Pfam" id="PF21800"/>
    </source>
</evidence>
<accession>A0A182JT84</accession>
<sequence length="348" mass="40148">MSDSESDTGDQAGSIEHYDGPIENAWKMKLPEFKPEDNPHGLLEESSFSCLFPKYREKYIKECWALVVKALGTHHVKADLDLILGNMTVRTTRKTWDPYIILKSRDLIKLLSRSVPFEQAVKVLDDEIGCDIIKVKNLVRNKEKFVKRRSRLIGPNGCTLKSLELLTNCYVLVQGATVSAIGPYKGLQCVRKVVEETMKNIHPIYNIKALMIKRELMKDENLREENWERFLPRFQSKNTSKRIKPKVVKKKKEYTPFPPPLQESKIDKQLASGEYFLTDEQKRSKKRQEQVAKEKRDAIVQKERREQDFVAPEETNRRASKTDSANSQLDVKSLKGKIAKANKRVAKS</sequence>
<evidence type="ECO:0000256" key="11">
    <source>
        <dbReference type="ARBA" id="ARBA00025925"/>
    </source>
</evidence>
<dbReference type="SUPFAM" id="SSF54791">
    <property type="entry name" value="Eukaryotic type KH-domain (KH-domain type I)"/>
    <property type="match status" value="1"/>
</dbReference>
<dbReference type="InterPro" id="IPR041174">
    <property type="entry name" value="KRR1-like_KH1"/>
</dbReference>
<comment type="similarity">
    <text evidence="2 12">Belongs to the KRR1 family.</text>
</comment>
<evidence type="ECO:0000313" key="16">
    <source>
        <dbReference type="EnsemblMetazoa" id="ACHR001716-PA"/>
    </source>
</evidence>
<dbReference type="InterPro" id="IPR048548">
    <property type="entry name" value="KRR1-like_KH2"/>
</dbReference>
<evidence type="ECO:0000256" key="4">
    <source>
        <dbReference type="ARBA" id="ARBA00022517"/>
    </source>
</evidence>
<keyword evidence="6 12" id="KW-0694">RNA-binding</keyword>
<keyword evidence="17" id="KW-1185">Reference proteome</keyword>
<feature type="domain" description="KRR1 small subunit processome component second KH" evidence="15">
    <location>
        <begin position="129"/>
        <end position="218"/>
    </location>
</feature>
<dbReference type="PANTHER" id="PTHR12581:SF0">
    <property type="entry name" value="KRR1 SMALL SUBUNIT PROCESSOME COMPONENT HOMOLOG"/>
    <property type="match status" value="1"/>
</dbReference>
<dbReference type="Pfam" id="PF17903">
    <property type="entry name" value="KH_KRR1_1st"/>
    <property type="match status" value="1"/>
</dbReference>
<dbReference type="CDD" id="cd22393">
    <property type="entry name" value="KH-I_KRR1_rpt1"/>
    <property type="match status" value="1"/>
</dbReference>
<comment type="function">
    <text evidence="10">Required for 40S ribosome biogenesis. Involved in nucleolar processing of pre-18S ribosomal RNA and ribosome assembly. Binds to RNA. Required for female germline development, cell viability during eye development and for survival of dividing cells and epithelial cells during early wing disk development.</text>
</comment>
<evidence type="ECO:0000256" key="12">
    <source>
        <dbReference type="PIRNR" id="PIRNR006515"/>
    </source>
</evidence>
<keyword evidence="8 12" id="KW-0539">Nucleus</keyword>
<dbReference type="GO" id="GO:0003723">
    <property type="term" value="F:RNA binding"/>
    <property type="evidence" value="ECO:0007669"/>
    <property type="project" value="UniProtKB-KW"/>
</dbReference>
<protein>
    <recommendedName>
        <fullName evidence="12">KRR1 small subunit processome component</fullName>
    </recommendedName>
    <alternativeName>
        <fullName evidence="12">KRR-R motif-containing protein 1</fullName>
    </alternativeName>
</protein>
<name>A0A182JT84_9DIPT</name>
<reference evidence="17" key="1">
    <citation type="submission" date="2013-03" db="EMBL/GenBank/DDBJ databases">
        <title>The Genome Sequence of Anopheles christyi ACHKN1017.</title>
        <authorList>
            <consortium name="The Broad Institute Genomics Platform"/>
            <person name="Neafsey D.E."/>
            <person name="Besansky N."/>
            <person name="Walker B."/>
            <person name="Young S.K."/>
            <person name="Zeng Q."/>
            <person name="Gargeya S."/>
            <person name="Fitzgerald M."/>
            <person name="Haas B."/>
            <person name="Abouelleil A."/>
            <person name="Allen A.W."/>
            <person name="Alvarado L."/>
            <person name="Arachchi H.M."/>
            <person name="Berlin A.M."/>
            <person name="Chapman S.B."/>
            <person name="Gainer-Dewar J."/>
            <person name="Goldberg J."/>
            <person name="Griggs A."/>
            <person name="Gujja S."/>
            <person name="Hansen M."/>
            <person name="Howarth C."/>
            <person name="Imamovic A."/>
            <person name="Ireland A."/>
            <person name="Larimer J."/>
            <person name="McCowan C."/>
            <person name="Murphy C."/>
            <person name="Pearson M."/>
            <person name="Poon T.W."/>
            <person name="Priest M."/>
            <person name="Roberts A."/>
            <person name="Saif S."/>
            <person name="Shea T."/>
            <person name="Sisk P."/>
            <person name="Sykes S."/>
            <person name="Wortman J."/>
            <person name="Nusbaum C."/>
            <person name="Birren B."/>
        </authorList>
    </citation>
    <scope>NUCLEOTIDE SEQUENCE [LARGE SCALE GENOMIC DNA]</scope>
    <source>
        <strain evidence="17">ACHKN1017</strain>
    </source>
</reference>
<proteinExistence type="inferred from homology"/>
<feature type="region of interest" description="Disordered" evidence="13">
    <location>
        <begin position="277"/>
        <end position="348"/>
    </location>
</feature>
<dbReference type="Gene3D" id="3.30.1370.10">
    <property type="entry name" value="K Homology domain, type 1"/>
    <property type="match status" value="2"/>
</dbReference>
<dbReference type="PANTHER" id="PTHR12581">
    <property type="entry name" value="HIV-1 REV BINDING PROTEIN 2, 3"/>
    <property type="match status" value="1"/>
</dbReference>
<organism evidence="16 17">
    <name type="scientific">Anopheles christyi</name>
    <dbReference type="NCBI Taxonomy" id="43041"/>
    <lineage>
        <taxon>Eukaryota</taxon>
        <taxon>Metazoa</taxon>
        <taxon>Ecdysozoa</taxon>
        <taxon>Arthropoda</taxon>
        <taxon>Hexapoda</taxon>
        <taxon>Insecta</taxon>
        <taxon>Pterygota</taxon>
        <taxon>Neoptera</taxon>
        <taxon>Endopterygota</taxon>
        <taxon>Diptera</taxon>
        <taxon>Nematocera</taxon>
        <taxon>Culicoidea</taxon>
        <taxon>Culicidae</taxon>
        <taxon>Anophelinae</taxon>
        <taxon>Anopheles</taxon>
    </lineage>
</organism>
<dbReference type="Pfam" id="PF21800">
    <property type="entry name" value="KH_KRR1_2nd"/>
    <property type="match status" value="1"/>
</dbReference>
<feature type="domain" description="KRR1 small subunit processome component first KH" evidence="14">
    <location>
        <begin position="46"/>
        <end position="126"/>
    </location>
</feature>
<dbReference type="PIRSF" id="PIRSF006515">
    <property type="entry name" value="KRR1"/>
    <property type="match status" value="1"/>
</dbReference>
<keyword evidence="3" id="KW-0217">Developmental protein</keyword>
<keyword evidence="5 12" id="KW-0698">rRNA processing</keyword>
<dbReference type="EnsemblMetazoa" id="ACHR001716-RA">
    <property type="protein sequence ID" value="ACHR001716-PA"/>
    <property type="gene ID" value="ACHR001716"/>
</dbReference>
<dbReference type="FunFam" id="3.30.1370.10:FF:000011">
    <property type="entry name" value="KRR1 small subunit processome component"/>
    <property type="match status" value="1"/>
</dbReference>
<evidence type="ECO:0000256" key="7">
    <source>
        <dbReference type="ARBA" id="ARBA00023054"/>
    </source>
</evidence>
<dbReference type="Proteomes" id="UP000075881">
    <property type="component" value="Unassembled WGS sequence"/>
</dbReference>
<evidence type="ECO:0000259" key="14">
    <source>
        <dbReference type="Pfam" id="PF17903"/>
    </source>
</evidence>
<evidence type="ECO:0000313" key="17">
    <source>
        <dbReference type="Proteomes" id="UP000075881"/>
    </source>
</evidence>
<reference evidence="16" key="2">
    <citation type="submission" date="2020-05" db="UniProtKB">
        <authorList>
            <consortium name="EnsemblMetazoa"/>
        </authorList>
    </citation>
    <scope>IDENTIFICATION</scope>
    <source>
        <strain evidence="16">ACHKN1017</strain>
    </source>
</reference>
<dbReference type="InterPro" id="IPR036612">
    <property type="entry name" value="KH_dom_type_1_sf"/>
</dbReference>
<dbReference type="GO" id="GO:0006364">
    <property type="term" value="P:rRNA processing"/>
    <property type="evidence" value="ECO:0007669"/>
    <property type="project" value="UniProtKB-KW"/>
</dbReference>
<evidence type="ECO:0000256" key="9">
    <source>
        <dbReference type="ARBA" id="ARBA00023274"/>
    </source>
</evidence>
<comment type="subunit">
    <text evidence="11">Monomer. Component of the ribosomal small subunit (SSU) processome.</text>
</comment>
<feature type="compositionally biased region" description="Basic and acidic residues" evidence="13">
    <location>
        <begin position="279"/>
        <end position="321"/>
    </location>
</feature>
<evidence type="ECO:0000256" key="5">
    <source>
        <dbReference type="ARBA" id="ARBA00022552"/>
    </source>
</evidence>
<keyword evidence="7" id="KW-0175">Coiled coil</keyword>
<dbReference type="InterPro" id="IPR048550">
    <property type="entry name" value="KRR1-like_KH1_euk"/>
</dbReference>